<accession>A0A8K0H3G9</accession>
<dbReference type="GO" id="GO:0080043">
    <property type="term" value="F:quercetin 3-O-glucosyltransferase activity"/>
    <property type="evidence" value="ECO:0007669"/>
    <property type="project" value="TreeGrafter"/>
</dbReference>
<organism evidence="3 4">
    <name type="scientific">Rhamnella rubrinervis</name>
    <dbReference type="NCBI Taxonomy" id="2594499"/>
    <lineage>
        <taxon>Eukaryota</taxon>
        <taxon>Viridiplantae</taxon>
        <taxon>Streptophyta</taxon>
        <taxon>Embryophyta</taxon>
        <taxon>Tracheophyta</taxon>
        <taxon>Spermatophyta</taxon>
        <taxon>Magnoliopsida</taxon>
        <taxon>eudicotyledons</taxon>
        <taxon>Gunneridae</taxon>
        <taxon>Pentapetalae</taxon>
        <taxon>rosids</taxon>
        <taxon>fabids</taxon>
        <taxon>Rosales</taxon>
        <taxon>Rhamnaceae</taxon>
        <taxon>rhamnoid group</taxon>
        <taxon>Rhamneae</taxon>
        <taxon>Rhamnella</taxon>
    </lineage>
</organism>
<comment type="similarity">
    <text evidence="1">Belongs to the UDP-glycosyltransferase family.</text>
</comment>
<dbReference type="InterPro" id="IPR002213">
    <property type="entry name" value="UDP_glucos_trans"/>
</dbReference>
<dbReference type="Proteomes" id="UP000796880">
    <property type="component" value="Unassembled WGS sequence"/>
</dbReference>
<dbReference type="SUPFAM" id="SSF53756">
    <property type="entry name" value="UDP-Glycosyltransferase/glycogen phosphorylase"/>
    <property type="match status" value="1"/>
</dbReference>
<dbReference type="GO" id="GO:0080044">
    <property type="term" value="F:quercetin 7-O-glucosyltransferase activity"/>
    <property type="evidence" value="ECO:0007669"/>
    <property type="project" value="TreeGrafter"/>
</dbReference>
<dbReference type="PANTHER" id="PTHR11926:SF1516">
    <property type="entry name" value="GLYCOSYLTRANSFERASE"/>
    <property type="match status" value="1"/>
</dbReference>
<gene>
    <name evidence="3" type="ORF">FNV43_RR14805</name>
</gene>
<name>A0A8K0H3G9_9ROSA</name>
<evidence type="ECO:0000313" key="3">
    <source>
        <dbReference type="EMBL" id="KAF3445112.1"/>
    </source>
</evidence>
<keyword evidence="2" id="KW-0808">Transferase</keyword>
<dbReference type="PANTHER" id="PTHR11926">
    <property type="entry name" value="GLUCOSYL/GLUCURONOSYL TRANSFERASES"/>
    <property type="match status" value="1"/>
</dbReference>
<evidence type="ECO:0000256" key="2">
    <source>
        <dbReference type="ARBA" id="ARBA00022679"/>
    </source>
</evidence>
<evidence type="ECO:0000256" key="1">
    <source>
        <dbReference type="ARBA" id="ARBA00009995"/>
    </source>
</evidence>
<proteinExistence type="inferred from homology"/>
<keyword evidence="4" id="KW-1185">Reference proteome</keyword>
<dbReference type="EMBL" id="VOIH02000006">
    <property type="protein sequence ID" value="KAF3445112.1"/>
    <property type="molecule type" value="Genomic_DNA"/>
</dbReference>
<reference evidence="3" key="1">
    <citation type="submission" date="2020-03" db="EMBL/GenBank/DDBJ databases">
        <title>A high-quality chromosome-level genome assembly of a woody plant with both climbing and erect habits, Rhamnella rubrinervis.</title>
        <authorList>
            <person name="Lu Z."/>
            <person name="Yang Y."/>
            <person name="Zhu X."/>
            <person name="Sun Y."/>
        </authorList>
    </citation>
    <scope>NUCLEOTIDE SEQUENCE</scope>
    <source>
        <strain evidence="3">BYM</strain>
        <tissue evidence="3">Leaf</tissue>
    </source>
</reference>
<sequence length="153" mass="16992">MITRLNNTSPLVKHIVLPPEFVNEIKGRGLIASLCLQEEVLNHSSVGGFLTHSGWNSTIESFSSSVPMLYWSFFTDQSTNCPYTCKEWGIGMEINKDVKINEVEKLVRELMEADNGKETKMNVIEWKGMAQDATSANGSSTKGLDNLASYLLS</sequence>
<dbReference type="Pfam" id="PF00201">
    <property type="entry name" value="UDPGT"/>
    <property type="match status" value="1"/>
</dbReference>
<comment type="caution">
    <text evidence="3">The sequence shown here is derived from an EMBL/GenBank/DDBJ whole genome shotgun (WGS) entry which is preliminary data.</text>
</comment>
<dbReference type="AlphaFoldDB" id="A0A8K0H3G9"/>
<dbReference type="Gene3D" id="3.40.50.2000">
    <property type="entry name" value="Glycogen Phosphorylase B"/>
    <property type="match status" value="1"/>
</dbReference>
<evidence type="ECO:0000313" key="4">
    <source>
        <dbReference type="Proteomes" id="UP000796880"/>
    </source>
</evidence>
<dbReference type="OrthoDB" id="1927969at2759"/>
<protein>
    <submittedName>
        <fullName evidence="3">Uncharacterized protein</fullName>
    </submittedName>
</protein>